<reference evidence="5 6" key="1">
    <citation type="journal article" date="2003" name="Nature">
        <title>The genome of a motile marine Synechococcus.</title>
        <authorList>
            <person name="Palenik B."/>
            <person name="Brahamsha B."/>
            <person name="Larimer F."/>
            <person name="Land M."/>
            <person name="Hauser L."/>
            <person name="Chain P."/>
            <person name="Lamerdin J."/>
            <person name="Regala W."/>
            <person name="Allen E.A."/>
            <person name="McCarren J."/>
            <person name="Paulsen I."/>
            <person name="Dufresne A."/>
            <person name="Partensky F."/>
            <person name="Webb E."/>
            <person name="Waterbury J."/>
        </authorList>
    </citation>
    <scope>NUCLEOTIDE SEQUENCE [LARGE SCALE GENOMIC DNA]</scope>
    <source>
        <strain evidence="5 6">WH8102</strain>
    </source>
</reference>
<keyword evidence="3" id="KW-0732">Signal</keyword>
<accession>Q7U8E2</accession>
<dbReference type="InterPro" id="IPR029000">
    <property type="entry name" value="Cyclophilin-like_dom_sf"/>
</dbReference>
<dbReference type="PROSITE" id="PS51257">
    <property type="entry name" value="PROKAR_LIPOPROTEIN"/>
    <property type="match status" value="1"/>
</dbReference>
<dbReference type="KEGG" id="syw:SYNW0679"/>
<dbReference type="InterPro" id="IPR002130">
    <property type="entry name" value="Cyclophilin-type_PPIase_dom"/>
</dbReference>
<comment type="catalytic activity">
    <reaction evidence="3">
        <text>[protein]-peptidylproline (omega=180) = [protein]-peptidylproline (omega=0)</text>
        <dbReference type="Rhea" id="RHEA:16237"/>
        <dbReference type="Rhea" id="RHEA-COMP:10747"/>
        <dbReference type="Rhea" id="RHEA-COMP:10748"/>
        <dbReference type="ChEBI" id="CHEBI:83833"/>
        <dbReference type="ChEBI" id="CHEBI:83834"/>
        <dbReference type="EC" id="5.2.1.8"/>
    </reaction>
</comment>
<feature type="domain" description="PPIase cyclophilin-type" evidence="4">
    <location>
        <begin position="52"/>
        <end position="212"/>
    </location>
</feature>
<dbReference type="PRINTS" id="PR00153">
    <property type="entry name" value="CSAPPISMRASE"/>
</dbReference>
<proteinExistence type="inferred from homology"/>
<gene>
    <name evidence="5" type="ordered locus">SYNW0679</name>
</gene>
<dbReference type="PANTHER" id="PTHR43246">
    <property type="entry name" value="PEPTIDYL-PROLYL CIS-TRANS ISOMERASE CYP38, CHLOROPLASTIC"/>
    <property type="match status" value="1"/>
</dbReference>
<dbReference type="EC" id="5.2.1.8" evidence="3"/>
<evidence type="ECO:0000313" key="5">
    <source>
        <dbReference type="EMBL" id="CAE07194.1"/>
    </source>
</evidence>
<feature type="signal peptide" evidence="3">
    <location>
        <begin position="1"/>
        <end position="24"/>
    </location>
</feature>
<dbReference type="AlphaFoldDB" id="Q7U8E2"/>
<evidence type="ECO:0000256" key="2">
    <source>
        <dbReference type="ARBA" id="ARBA00023235"/>
    </source>
</evidence>
<dbReference type="Pfam" id="PF00160">
    <property type="entry name" value="Pro_isomerase"/>
    <property type="match status" value="1"/>
</dbReference>
<dbReference type="GO" id="GO:0003755">
    <property type="term" value="F:peptidyl-prolyl cis-trans isomerase activity"/>
    <property type="evidence" value="ECO:0007669"/>
    <property type="project" value="UniProtKB-UniRule"/>
</dbReference>
<keyword evidence="6" id="KW-1185">Reference proteome</keyword>
<dbReference type="PROSITE" id="PS50072">
    <property type="entry name" value="CSA_PPIASE_2"/>
    <property type="match status" value="1"/>
</dbReference>
<dbReference type="Gene3D" id="2.40.100.10">
    <property type="entry name" value="Cyclophilin-like"/>
    <property type="match status" value="1"/>
</dbReference>
<dbReference type="Proteomes" id="UP000001422">
    <property type="component" value="Chromosome"/>
</dbReference>
<comment type="function">
    <text evidence="3">PPIases accelerate the folding of proteins. It catalyzes the cis-trans isomerization of proline imidic peptide bonds in oligopeptides.</text>
</comment>
<dbReference type="SUPFAM" id="SSF50891">
    <property type="entry name" value="Cyclophilin-like"/>
    <property type="match status" value="1"/>
</dbReference>
<protein>
    <recommendedName>
        <fullName evidence="3">Peptidyl-prolyl cis-trans isomerase</fullName>
        <shortName evidence="3">PPIase</shortName>
        <ecNumber evidence="3">5.2.1.8</ecNumber>
    </recommendedName>
</protein>
<dbReference type="EMBL" id="BX569690">
    <property type="protein sequence ID" value="CAE07194.1"/>
    <property type="molecule type" value="Genomic_DNA"/>
</dbReference>
<keyword evidence="1 3" id="KW-0697">Rotamase</keyword>
<evidence type="ECO:0000256" key="1">
    <source>
        <dbReference type="ARBA" id="ARBA00023110"/>
    </source>
</evidence>
<dbReference type="HOGENOM" id="CLU_012062_16_4_3"/>
<keyword evidence="2 3" id="KW-0413">Isomerase</keyword>
<evidence type="ECO:0000256" key="3">
    <source>
        <dbReference type="RuleBase" id="RU363019"/>
    </source>
</evidence>
<organism evidence="5 6">
    <name type="scientific">Parasynechococcus marenigrum (strain WH8102)</name>
    <dbReference type="NCBI Taxonomy" id="84588"/>
    <lineage>
        <taxon>Bacteria</taxon>
        <taxon>Bacillati</taxon>
        <taxon>Cyanobacteriota</taxon>
        <taxon>Cyanophyceae</taxon>
        <taxon>Synechococcales</taxon>
        <taxon>Prochlorococcaceae</taxon>
        <taxon>Parasynechococcus</taxon>
        <taxon>Parasynechococcus marenigrum</taxon>
    </lineage>
</organism>
<sequence>MRRFVLWSLLLLLPLMVSCSPSPRAEVARGCADAEAACLQGKATVFMSTSRGDITIEVDGDAAPLTAGNFVDLVRRGTYDGTMFHRVVREPVPFVVQGGDPQSSDRSVPLSQLGTGSFVDPANGVARMIPLELSFDGEDAPRYSRVSSNPSELQDLVLTHERGAVAMARSQAPDSASAQFYIALRPLPELDGRYAVFGRVVKGLDLVDTIEQGDRIQTARLSD</sequence>
<dbReference type="InterPro" id="IPR044665">
    <property type="entry name" value="E_coli_cyclophilin_A-like"/>
</dbReference>
<dbReference type="RefSeq" id="WP_011127546.1">
    <property type="nucleotide sequence ID" value="NC_005070.1"/>
</dbReference>
<dbReference type="eggNOG" id="COG0652">
    <property type="taxonomic scope" value="Bacteria"/>
</dbReference>
<evidence type="ECO:0000313" key="6">
    <source>
        <dbReference type="Proteomes" id="UP000001422"/>
    </source>
</evidence>
<comment type="similarity">
    <text evidence="3">Belongs to the cyclophilin-type PPIase family.</text>
</comment>
<name>Q7U8E2_PARMW</name>
<feature type="chain" id="PRO_5006529275" description="Peptidyl-prolyl cis-trans isomerase" evidence="3">
    <location>
        <begin position="25"/>
        <end position="223"/>
    </location>
</feature>
<dbReference type="STRING" id="84588.SYNW0679"/>
<evidence type="ECO:0000259" key="4">
    <source>
        <dbReference type="PROSITE" id="PS50072"/>
    </source>
</evidence>